<keyword evidence="1" id="KW-0175">Coiled coil</keyword>
<organism evidence="3">
    <name type="scientific">freshwater metagenome</name>
    <dbReference type="NCBI Taxonomy" id="449393"/>
    <lineage>
        <taxon>unclassified sequences</taxon>
        <taxon>metagenomes</taxon>
        <taxon>ecological metagenomes</taxon>
    </lineage>
</organism>
<evidence type="ECO:0000256" key="1">
    <source>
        <dbReference type="SAM" id="Coils"/>
    </source>
</evidence>
<dbReference type="InterPro" id="IPR007060">
    <property type="entry name" value="FtsL/DivIC"/>
</dbReference>
<accession>A0A6J6EGP1</accession>
<keyword evidence="2" id="KW-1133">Transmembrane helix</keyword>
<dbReference type="EMBL" id="CAEZTU010000008">
    <property type="protein sequence ID" value="CAB4572248.1"/>
    <property type="molecule type" value="Genomic_DNA"/>
</dbReference>
<sequence>MKGKTKFRRPSINGRLVVMLSAFIILILMLASPIRDLVAQRARIEALKIQVQQSEKQVELLREVQAKWNDPNFVAAQARARLHYVMPGEIVFSVIGLDGQPEVITNAQPATAWAGEPAPPAPWYKNLYNSWLEADSGEEIINENQTTAIRPNAPK</sequence>
<dbReference type="Pfam" id="PF04977">
    <property type="entry name" value="DivIC"/>
    <property type="match status" value="1"/>
</dbReference>
<reference evidence="3" key="1">
    <citation type="submission" date="2020-05" db="EMBL/GenBank/DDBJ databases">
        <authorList>
            <person name="Chiriac C."/>
            <person name="Salcher M."/>
            <person name="Ghai R."/>
            <person name="Kavagutti S V."/>
        </authorList>
    </citation>
    <scope>NUCLEOTIDE SEQUENCE</scope>
</reference>
<proteinExistence type="predicted"/>
<keyword evidence="2" id="KW-0472">Membrane</keyword>
<keyword evidence="2" id="KW-0812">Transmembrane</keyword>
<protein>
    <submittedName>
        <fullName evidence="3">Unannotated protein</fullName>
    </submittedName>
</protein>
<feature type="coiled-coil region" evidence="1">
    <location>
        <begin position="37"/>
        <end position="64"/>
    </location>
</feature>
<evidence type="ECO:0000256" key="2">
    <source>
        <dbReference type="SAM" id="Phobius"/>
    </source>
</evidence>
<gene>
    <name evidence="3" type="ORF">UFOPK1740_00314</name>
</gene>
<feature type="transmembrane region" description="Helical" evidence="2">
    <location>
        <begin position="12"/>
        <end position="31"/>
    </location>
</feature>
<name>A0A6J6EGP1_9ZZZZ</name>
<dbReference type="AlphaFoldDB" id="A0A6J6EGP1"/>
<evidence type="ECO:0000313" key="3">
    <source>
        <dbReference type="EMBL" id="CAB4572248.1"/>
    </source>
</evidence>